<dbReference type="PROSITE" id="PS00397">
    <property type="entry name" value="RECOMBINASES_1"/>
    <property type="match status" value="1"/>
</dbReference>
<dbReference type="PANTHER" id="PTHR30461">
    <property type="entry name" value="DNA-INVERTASE FROM LAMBDOID PROPHAGE"/>
    <property type="match status" value="1"/>
</dbReference>
<evidence type="ECO:0000256" key="4">
    <source>
        <dbReference type="PIRSR" id="PIRSR606118-50"/>
    </source>
</evidence>
<accession>A0A7Z0LP73</accession>
<dbReference type="GO" id="GO:0003677">
    <property type="term" value="F:DNA binding"/>
    <property type="evidence" value="ECO:0007669"/>
    <property type="project" value="UniProtKB-KW"/>
</dbReference>
<proteinExistence type="predicted"/>
<evidence type="ECO:0000256" key="6">
    <source>
        <dbReference type="SAM" id="MobiDB-lite"/>
    </source>
</evidence>
<feature type="active site" description="O-(5'-phospho-DNA)-serine intermediate" evidence="4 5">
    <location>
        <position position="10"/>
    </location>
</feature>
<keyword evidence="1" id="KW-0229">DNA integration</keyword>
<dbReference type="InterPro" id="IPR006119">
    <property type="entry name" value="Resolv_N"/>
</dbReference>
<name>A0A7Z0LP73_9GAMM</name>
<dbReference type="InterPro" id="IPR050639">
    <property type="entry name" value="SSR_resolvase"/>
</dbReference>
<protein>
    <submittedName>
        <fullName evidence="8">Recombinase family protein</fullName>
    </submittedName>
</protein>
<evidence type="ECO:0000256" key="2">
    <source>
        <dbReference type="ARBA" id="ARBA00023125"/>
    </source>
</evidence>
<keyword evidence="2" id="KW-0238">DNA-binding</keyword>
<organism evidence="8 9">
    <name type="scientific">Vreelandella salicampi</name>
    <dbReference type="NCBI Taxonomy" id="1449798"/>
    <lineage>
        <taxon>Bacteria</taxon>
        <taxon>Pseudomonadati</taxon>
        <taxon>Pseudomonadota</taxon>
        <taxon>Gammaproteobacteria</taxon>
        <taxon>Oceanospirillales</taxon>
        <taxon>Halomonadaceae</taxon>
        <taxon>Vreelandella</taxon>
    </lineage>
</organism>
<reference evidence="8 9" key="1">
    <citation type="journal article" date="2015" name="Int. J. Syst. Evol. Microbiol.">
        <title>Halomonas salicampi sp. nov., a halotolerant and alkalitolerant bacterium isolated from a saltern soil.</title>
        <authorList>
            <person name="Lee J.C."/>
            <person name="Kim Y.S."/>
            <person name="Yun B.S."/>
            <person name="Whang K.S."/>
        </authorList>
    </citation>
    <scope>NUCLEOTIDE SEQUENCE [LARGE SCALE GENOMIC DNA]</scope>
    <source>
        <strain evidence="8 9">BH103</strain>
    </source>
</reference>
<keyword evidence="9" id="KW-1185">Reference proteome</keyword>
<dbReference type="InterPro" id="IPR036162">
    <property type="entry name" value="Resolvase-like_N_sf"/>
</dbReference>
<dbReference type="AlphaFoldDB" id="A0A7Z0LP73"/>
<feature type="domain" description="Resolvase/invertase-type recombinase catalytic" evidence="7">
    <location>
        <begin position="2"/>
        <end position="157"/>
    </location>
</feature>
<dbReference type="CDD" id="cd03767">
    <property type="entry name" value="SR_Res_par"/>
    <property type="match status" value="1"/>
</dbReference>
<comment type="caution">
    <text evidence="8">The sequence shown here is derived from an EMBL/GenBank/DDBJ whole genome shotgun (WGS) entry which is preliminary data.</text>
</comment>
<sequence>MFIRAYLRASTEEQDAERARHSLTTFAHDLGHSVACWYTENASGASSERPELQRLLSDAQPGDVLLVESIDRLSRLPAAAWKRLRGEIDAKGLRVVALDLPTSHTAMTQTTGDDFTARMLDAINAMMLDMMAAIARKDYEQRRERQAQGIEKAKAEGRYKGRPADQEKRQRIRELLDAGFSVRKVAKLAPASTSTIYAVKTEAKGEDNAKG</sequence>
<dbReference type="Pfam" id="PF00239">
    <property type="entry name" value="Resolvase"/>
    <property type="match status" value="1"/>
</dbReference>
<dbReference type="PANTHER" id="PTHR30461:SF25">
    <property type="entry name" value="RESOLVASE-RELATED"/>
    <property type="match status" value="1"/>
</dbReference>
<evidence type="ECO:0000256" key="5">
    <source>
        <dbReference type="PROSITE-ProRule" id="PRU10137"/>
    </source>
</evidence>
<dbReference type="PROSITE" id="PS51736">
    <property type="entry name" value="RECOMBINASES_3"/>
    <property type="match status" value="1"/>
</dbReference>
<dbReference type="FunFam" id="3.40.50.1390:FF:000010">
    <property type="entry name" value="Recombinase resolvase family"/>
    <property type="match status" value="1"/>
</dbReference>
<evidence type="ECO:0000313" key="8">
    <source>
        <dbReference type="EMBL" id="NYS62595.1"/>
    </source>
</evidence>
<dbReference type="Proteomes" id="UP000586119">
    <property type="component" value="Unassembled WGS sequence"/>
</dbReference>
<evidence type="ECO:0000313" key="9">
    <source>
        <dbReference type="Proteomes" id="UP000586119"/>
    </source>
</evidence>
<evidence type="ECO:0000256" key="3">
    <source>
        <dbReference type="ARBA" id="ARBA00023172"/>
    </source>
</evidence>
<evidence type="ECO:0000259" key="7">
    <source>
        <dbReference type="PROSITE" id="PS51736"/>
    </source>
</evidence>
<dbReference type="EMBL" id="JACCDF010000027">
    <property type="protein sequence ID" value="NYS62595.1"/>
    <property type="molecule type" value="Genomic_DNA"/>
</dbReference>
<dbReference type="GO" id="GO:0000150">
    <property type="term" value="F:DNA strand exchange activity"/>
    <property type="evidence" value="ECO:0007669"/>
    <property type="project" value="InterPro"/>
</dbReference>
<dbReference type="Gene3D" id="3.40.50.1390">
    <property type="entry name" value="Resolvase, N-terminal catalytic domain"/>
    <property type="match status" value="1"/>
</dbReference>
<feature type="region of interest" description="Disordered" evidence="6">
    <location>
        <begin position="145"/>
        <end position="170"/>
    </location>
</feature>
<dbReference type="GO" id="GO:0015074">
    <property type="term" value="P:DNA integration"/>
    <property type="evidence" value="ECO:0007669"/>
    <property type="project" value="UniProtKB-KW"/>
</dbReference>
<gene>
    <name evidence="8" type="ORF">HZS81_17720</name>
</gene>
<evidence type="ECO:0000256" key="1">
    <source>
        <dbReference type="ARBA" id="ARBA00022908"/>
    </source>
</evidence>
<dbReference type="RefSeq" id="WP_179931849.1">
    <property type="nucleotide sequence ID" value="NZ_JACCDF010000027.1"/>
</dbReference>
<dbReference type="InterPro" id="IPR006118">
    <property type="entry name" value="Recombinase_CS"/>
</dbReference>
<dbReference type="SUPFAM" id="SSF53041">
    <property type="entry name" value="Resolvase-like"/>
    <property type="match status" value="1"/>
</dbReference>
<keyword evidence="3" id="KW-0233">DNA recombination</keyword>
<dbReference type="SMART" id="SM00857">
    <property type="entry name" value="Resolvase"/>
    <property type="match status" value="1"/>
</dbReference>
<dbReference type="PROSITE" id="PS00398">
    <property type="entry name" value="RECOMBINASES_2"/>
    <property type="match status" value="1"/>
</dbReference>